<comment type="caution">
    <text evidence="1">The sequence shown here is derived from an EMBL/GenBank/DDBJ whole genome shotgun (WGS) entry which is preliminary data.</text>
</comment>
<dbReference type="InterPro" id="IPR037171">
    <property type="entry name" value="NagB/RpiA_transferase-like"/>
</dbReference>
<dbReference type="Gene3D" id="3.40.50.10420">
    <property type="entry name" value="NagB/RpiA/CoA transferase-like"/>
    <property type="match status" value="1"/>
</dbReference>
<gene>
    <name evidence="1" type="ORF">ACIB24_07175</name>
</gene>
<dbReference type="Proteomes" id="UP001612915">
    <property type="component" value="Unassembled WGS sequence"/>
</dbReference>
<dbReference type="RefSeq" id="WP_398277349.1">
    <property type="nucleotide sequence ID" value="NZ_JBITLV010000002.1"/>
</dbReference>
<keyword evidence="2" id="KW-1185">Reference proteome</keyword>
<evidence type="ECO:0000313" key="1">
    <source>
        <dbReference type="EMBL" id="MFI7586840.1"/>
    </source>
</evidence>
<dbReference type="InterPro" id="IPR024185">
    <property type="entry name" value="FTHF_cligase-like_sf"/>
</dbReference>
<dbReference type="PANTHER" id="PTHR13017:SF0">
    <property type="entry name" value="METHENYLTETRAHYDROFOLATE SYNTHASE DOMAIN-CONTAINING PROTEIN"/>
    <property type="match status" value="1"/>
</dbReference>
<proteinExistence type="predicted"/>
<dbReference type="PANTHER" id="PTHR13017">
    <property type="entry name" value="5-FORMYLTETRAHYDROFOLATE CYCLO-LIGASE-RELATED"/>
    <property type="match status" value="1"/>
</dbReference>
<evidence type="ECO:0000313" key="2">
    <source>
        <dbReference type="Proteomes" id="UP001612915"/>
    </source>
</evidence>
<dbReference type="InterPro" id="IPR002698">
    <property type="entry name" value="FTHF_cligase"/>
</dbReference>
<dbReference type="Pfam" id="PF01812">
    <property type="entry name" value="5-FTHF_cyc-lig"/>
    <property type="match status" value="1"/>
</dbReference>
<protein>
    <submittedName>
        <fullName evidence="1">5-formyltetrahydrofolate cyclo-ligase</fullName>
    </submittedName>
</protein>
<dbReference type="EMBL" id="JBITLV010000002">
    <property type="protein sequence ID" value="MFI7586840.1"/>
    <property type="molecule type" value="Genomic_DNA"/>
</dbReference>
<reference evidence="1 2" key="1">
    <citation type="submission" date="2024-10" db="EMBL/GenBank/DDBJ databases">
        <title>The Natural Products Discovery Center: Release of the First 8490 Sequenced Strains for Exploring Actinobacteria Biosynthetic Diversity.</title>
        <authorList>
            <person name="Kalkreuter E."/>
            <person name="Kautsar S.A."/>
            <person name="Yang D."/>
            <person name="Bader C.D."/>
            <person name="Teijaro C.N."/>
            <person name="Fluegel L."/>
            <person name="Davis C.M."/>
            <person name="Simpson J.R."/>
            <person name="Lauterbach L."/>
            <person name="Steele A.D."/>
            <person name="Gui C."/>
            <person name="Meng S."/>
            <person name="Li G."/>
            <person name="Viehrig K."/>
            <person name="Ye F."/>
            <person name="Su P."/>
            <person name="Kiefer A.F."/>
            <person name="Nichols A."/>
            <person name="Cepeda A.J."/>
            <person name="Yan W."/>
            <person name="Fan B."/>
            <person name="Jiang Y."/>
            <person name="Adhikari A."/>
            <person name="Zheng C.-J."/>
            <person name="Schuster L."/>
            <person name="Cowan T.M."/>
            <person name="Smanski M.J."/>
            <person name="Chevrette M.G."/>
            <person name="De Carvalho L.P.S."/>
            <person name="Shen B."/>
        </authorList>
    </citation>
    <scope>NUCLEOTIDE SEQUENCE [LARGE SCALE GENOMIC DNA]</scope>
    <source>
        <strain evidence="1 2">NPDC049639</strain>
    </source>
</reference>
<accession>A0ABW8AKE0</accession>
<sequence length="258" mass="28485">MTELSDLTEPTLDVVQHHRERIWAALRRVGRPDSRFHWDFSSFIADFEGNDVATARVLDLPAWREASEVFITPDNSTELLRREALGAGKRLLVTTYGIRRGFLRVEPGTVPEAEISYAATLDGLDRYATPVTLAELTGGPPLRLLVTGGSAVSANGIRFGKGHGYFDLEWAMLSEIGLTGTDSEVVDIVHDEQFVDDVLVGEAHDVPVDWVVTPTRTIRVAGVDRAPGRVFWDLIPGTEHEHLPPILELQARREGVAS</sequence>
<organism evidence="1 2">
    <name type="scientific">Spongisporangium articulatum</name>
    <dbReference type="NCBI Taxonomy" id="3362603"/>
    <lineage>
        <taxon>Bacteria</taxon>
        <taxon>Bacillati</taxon>
        <taxon>Actinomycetota</taxon>
        <taxon>Actinomycetes</taxon>
        <taxon>Kineosporiales</taxon>
        <taxon>Kineosporiaceae</taxon>
        <taxon>Spongisporangium</taxon>
    </lineage>
</organism>
<name>A0ABW8AKE0_9ACTN</name>
<dbReference type="SUPFAM" id="SSF100950">
    <property type="entry name" value="NagB/RpiA/CoA transferase-like"/>
    <property type="match status" value="1"/>
</dbReference>